<accession>A0ABR4CMJ4</accession>
<dbReference type="Gene3D" id="3.40.50.1110">
    <property type="entry name" value="SGNH hydrolase"/>
    <property type="match status" value="2"/>
</dbReference>
<evidence type="ECO:0000313" key="4">
    <source>
        <dbReference type="Proteomes" id="UP001595075"/>
    </source>
</evidence>
<evidence type="ECO:0000259" key="2">
    <source>
        <dbReference type="Pfam" id="PF13472"/>
    </source>
</evidence>
<dbReference type="InterPro" id="IPR013830">
    <property type="entry name" value="SGNH_hydro"/>
</dbReference>
<sequence length="976" mass="106841">MNRNEYKVRERAAGNAVTPKFLRQSIMLDKMNHFQLAYLTGWLLQFGLLTASPTHSPFERNVVDVVNASSRRWNIPYKGPEGNWVGLGDSFSAGPGAGNQIDRPCKRNDKGYPAILQDDWPNDSPHTLKFISCSGAKIPDTIEKQLPQIDSSLKYATLSISGNDIGFSHILQSCIAGIPFKTDCDVLLAQARAKLYSQELFDGYQRVVDGVIARSGWREAGANRPMIYQTSYPAFFDAFTPQCNTITFNPIIDTSPLLTSALRNKMNSIGAELNTMIAFWIANVNAKYSNTFSPIIFVDQDEDYTEHRFCNKDTTEPDSSNPNNWFFPLRGAGNPPTVSDYAAVDPRTCEDAAGDDFQSLWICGMVLQKQKNPAFDLTKTVPFEWIAKIFHPTIPGHTAVAKAVKSAMAYELYISGVKNLKILAAGDSITFGYRSSDGNGYRRKLDNLMTESLYNMEWYGTQNAGGRLRHEGYPGYKIQELEQRLLQSGSLTNELNLVLLMVGTNDINQGATPVTAARYLSQLIQTIHSRAPDAMILLGNLIPMGPSKTLIFPLDGKQRAVMEYNSYIRELVNQGRTDGLRIAVVHSSVDQFSRADDLHPNDKGYEKMGHDWFEAIQRVNQKGLIKDAPFQVNQACANNPVWYPQGEIANGAGLGKDLQANVNCGNIPGTPGKCSCGTGIDTPEQGNYNVTLTGSSCIGMSYANIHAVHFADLDGDGRAEYLWVDAKGAIRAFYNQGSPSPPQSQSGSKVSWWDAGTIATGVGARRQEVYFADINGDGRDDYIWVHPEGSIEVWINQGQVAGGKTPANVGWWPQGVVATGTGSPGSRIKFADLNGDGRADYLIIDDIGGVDVYLNLGPKAGTDPNGGQVEWWPQKKTATGVGGTRLQTHFGDMNGDGRDDYLWLQDNGAVRLWQNGGSAGNPGERIWIEGGQITTGNGTPGYKILFADLNGDGRVEYLEVNPDTSAVTAYQNACHA</sequence>
<dbReference type="Pfam" id="PF13472">
    <property type="entry name" value="Lipase_GDSL_2"/>
    <property type="match status" value="1"/>
</dbReference>
<evidence type="ECO:0000256" key="1">
    <source>
        <dbReference type="ARBA" id="ARBA00022729"/>
    </source>
</evidence>
<proteinExistence type="predicted"/>
<dbReference type="Pfam" id="PF13517">
    <property type="entry name" value="FG-GAP_3"/>
    <property type="match status" value="2"/>
</dbReference>
<evidence type="ECO:0000313" key="3">
    <source>
        <dbReference type="EMBL" id="KAL2070426.1"/>
    </source>
</evidence>
<dbReference type="InterPro" id="IPR013517">
    <property type="entry name" value="FG-GAP"/>
</dbReference>
<reference evidence="3 4" key="1">
    <citation type="journal article" date="2024" name="Commun. Biol.">
        <title>Comparative genomic analysis of thermophilic fungi reveals convergent evolutionary adaptations and gene losses.</title>
        <authorList>
            <person name="Steindorff A.S."/>
            <person name="Aguilar-Pontes M.V."/>
            <person name="Robinson A.J."/>
            <person name="Andreopoulos B."/>
            <person name="LaButti K."/>
            <person name="Kuo A."/>
            <person name="Mondo S."/>
            <person name="Riley R."/>
            <person name="Otillar R."/>
            <person name="Haridas S."/>
            <person name="Lipzen A."/>
            <person name="Grimwood J."/>
            <person name="Schmutz J."/>
            <person name="Clum A."/>
            <person name="Reid I.D."/>
            <person name="Moisan M.C."/>
            <person name="Butler G."/>
            <person name="Nguyen T.T.M."/>
            <person name="Dewar K."/>
            <person name="Conant G."/>
            <person name="Drula E."/>
            <person name="Henrissat B."/>
            <person name="Hansel C."/>
            <person name="Singer S."/>
            <person name="Hutchinson M.I."/>
            <person name="de Vries R.P."/>
            <person name="Natvig D.O."/>
            <person name="Powell A.J."/>
            <person name="Tsang A."/>
            <person name="Grigoriev I.V."/>
        </authorList>
    </citation>
    <scope>NUCLEOTIDE SEQUENCE [LARGE SCALE GENOMIC DNA]</scope>
    <source>
        <strain evidence="3 4">CBS 494.80</strain>
    </source>
</reference>
<dbReference type="CDD" id="cd01823">
    <property type="entry name" value="SEST_like"/>
    <property type="match status" value="1"/>
</dbReference>
<dbReference type="InterPro" id="IPR037460">
    <property type="entry name" value="SEST-like"/>
</dbReference>
<dbReference type="EMBL" id="JAZHXI010000006">
    <property type="protein sequence ID" value="KAL2070426.1"/>
    <property type="molecule type" value="Genomic_DNA"/>
</dbReference>
<dbReference type="Gene3D" id="2.130.10.130">
    <property type="entry name" value="Integrin alpha, N-terminal"/>
    <property type="match status" value="1"/>
</dbReference>
<dbReference type="InterPro" id="IPR028994">
    <property type="entry name" value="Integrin_alpha_N"/>
</dbReference>
<protein>
    <recommendedName>
        <fullName evidence="2">SGNH hydrolase-type esterase domain-containing protein</fullName>
    </recommendedName>
</protein>
<dbReference type="Proteomes" id="UP001595075">
    <property type="component" value="Unassembled WGS sequence"/>
</dbReference>
<dbReference type="SUPFAM" id="SSF52266">
    <property type="entry name" value="SGNH hydrolase"/>
    <property type="match status" value="2"/>
</dbReference>
<keyword evidence="1" id="KW-0732">Signal</keyword>
<keyword evidence="4" id="KW-1185">Reference proteome</keyword>
<dbReference type="PANTHER" id="PTHR37981:SF1">
    <property type="entry name" value="SGNH HYDROLASE-TYPE ESTERASE DOMAIN-CONTAINING PROTEIN"/>
    <property type="match status" value="1"/>
</dbReference>
<comment type="caution">
    <text evidence="3">The sequence shown here is derived from an EMBL/GenBank/DDBJ whole genome shotgun (WGS) entry which is preliminary data.</text>
</comment>
<gene>
    <name evidence="3" type="ORF">VTL71DRAFT_13452</name>
</gene>
<feature type="domain" description="SGNH hydrolase-type esterase" evidence="2">
    <location>
        <begin position="425"/>
        <end position="606"/>
    </location>
</feature>
<dbReference type="SUPFAM" id="SSF69318">
    <property type="entry name" value="Integrin alpha N-terminal domain"/>
    <property type="match status" value="1"/>
</dbReference>
<dbReference type="InterPro" id="IPR036514">
    <property type="entry name" value="SGNH_hydro_sf"/>
</dbReference>
<name>A0ABR4CMJ4_9HELO</name>
<dbReference type="PANTHER" id="PTHR37981">
    <property type="entry name" value="LIPASE 2"/>
    <property type="match status" value="1"/>
</dbReference>
<organism evidence="3 4">
    <name type="scientific">Oculimacula yallundae</name>
    <dbReference type="NCBI Taxonomy" id="86028"/>
    <lineage>
        <taxon>Eukaryota</taxon>
        <taxon>Fungi</taxon>
        <taxon>Dikarya</taxon>
        <taxon>Ascomycota</taxon>
        <taxon>Pezizomycotina</taxon>
        <taxon>Leotiomycetes</taxon>
        <taxon>Helotiales</taxon>
        <taxon>Ploettnerulaceae</taxon>
        <taxon>Oculimacula</taxon>
    </lineage>
</organism>